<evidence type="ECO:0000259" key="12">
    <source>
        <dbReference type="Pfam" id="PF22421"/>
    </source>
</evidence>
<dbReference type="EC" id="6.1.1.1" evidence="1 11"/>
<evidence type="ECO:0000256" key="9">
    <source>
        <dbReference type="ARBA" id="ARBA00048248"/>
    </source>
</evidence>
<evidence type="ECO:0000313" key="13">
    <source>
        <dbReference type="EMBL" id="CEG41020.1"/>
    </source>
</evidence>
<sequence>MSKAFAALRQRGMLAALTHQNAGASIDKMLQSSRRPAVYCGFDPTADSLHLGNLLQGMALRHFQRAGLRPILLVGGATGMIGDPSGRSEERVLLSDDTVAYNAQQITKGMSAVLDFDDPQTGAIICNNTKWHTSMSAVAWMRNIGRHFRVNAMLQRDSVKKRLDADQGISFLEFSYQLFQAYDFLYLYKNYNCIAQIGGSDQWGNIASGIELIRKSTGDEAYGATLELLTTSSGEKYGKSAGNAIWLDAQKTSVFEFYQFFYRSDDSYVETLLKSFTFRDLNEIRDIVAEHEQAPEKRTAQKVLAEDVTRMIHGKSGLKVALDATELFFGKKNEKLSAETMICMAGDAPMETLSCADVIDHLLVDLAVKIGATKSKAECRRLIKGGGVYLNNERIECESRRVESIDLLDNKVLVVRIGRRNNFIVQVR</sequence>
<keyword evidence="7 11" id="KW-0030">Aminoacyl-tRNA synthetase</keyword>
<evidence type="ECO:0000256" key="10">
    <source>
        <dbReference type="PROSITE-ProRule" id="PRU00182"/>
    </source>
</evidence>
<dbReference type="GeneID" id="36406245"/>
<comment type="similarity">
    <text evidence="11">Belongs to the class-I aminoacyl-tRNA synthetase family.</text>
</comment>
<dbReference type="OrthoDB" id="337870at2759"/>
<dbReference type="PROSITE" id="PS50889">
    <property type="entry name" value="S4"/>
    <property type="match status" value="1"/>
</dbReference>
<keyword evidence="3 11" id="KW-0547">Nucleotide-binding</keyword>
<keyword evidence="5 10" id="KW-0694">RNA-binding</keyword>
<evidence type="ECO:0000256" key="11">
    <source>
        <dbReference type="RuleBase" id="RU361234"/>
    </source>
</evidence>
<dbReference type="Gene3D" id="3.10.290.10">
    <property type="entry name" value="RNA-binding S4 domain"/>
    <property type="match status" value="1"/>
</dbReference>
<dbReference type="PANTHER" id="PTHR11766">
    <property type="entry name" value="TYROSYL-TRNA SYNTHETASE"/>
    <property type="match status" value="1"/>
</dbReference>
<dbReference type="CDD" id="cd00165">
    <property type="entry name" value="S4"/>
    <property type="match status" value="1"/>
</dbReference>
<evidence type="ECO:0000256" key="5">
    <source>
        <dbReference type="ARBA" id="ARBA00022884"/>
    </source>
</evidence>
<dbReference type="STRING" id="4781.A0A0P1AIZ4"/>
<dbReference type="GO" id="GO:0005739">
    <property type="term" value="C:mitochondrion"/>
    <property type="evidence" value="ECO:0007669"/>
    <property type="project" value="TreeGrafter"/>
</dbReference>
<dbReference type="InterPro" id="IPR001412">
    <property type="entry name" value="aa-tRNA-synth_I_CS"/>
</dbReference>
<dbReference type="GO" id="GO:0006437">
    <property type="term" value="P:tyrosyl-tRNA aminoacylation"/>
    <property type="evidence" value="ECO:0007669"/>
    <property type="project" value="InterPro"/>
</dbReference>
<keyword evidence="2 11" id="KW-0436">Ligase</keyword>
<dbReference type="Proteomes" id="UP000054928">
    <property type="component" value="Unassembled WGS sequence"/>
</dbReference>
<dbReference type="InterPro" id="IPR054608">
    <property type="entry name" value="SYY-like_C"/>
</dbReference>
<keyword evidence="6 11" id="KW-0648">Protein biosynthesis</keyword>
<dbReference type="InterPro" id="IPR024107">
    <property type="entry name" value="Tyr-tRNA-ligase_bac_1"/>
</dbReference>
<evidence type="ECO:0000256" key="4">
    <source>
        <dbReference type="ARBA" id="ARBA00022840"/>
    </source>
</evidence>
<keyword evidence="14" id="KW-1185">Reference proteome</keyword>
<dbReference type="GO" id="GO:0005829">
    <property type="term" value="C:cytosol"/>
    <property type="evidence" value="ECO:0007669"/>
    <property type="project" value="TreeGrafter"/>
</dbReference>
<dbReference type="GO" id="GO:0005524">
    <property type="term" value="F:ATP binding"/>
    <property type="evidence" value="ECO:0007669"/>
    <property type="project" value="UniProtKB-KW"/>
</dbReference>
<dbReference type="PROSITE" id="PS00178">
    <property type="entry name" value="AA_TRNA_LIGASE_I"/>
    <property type="match status" value="1"/>
</dbReference>
<dbReference type="InterPro" id="IPR002307">
    <property type="entry name" value="Tyr-tRNA-ligase"/>
</dbReference>
<dbReference type="InterPro" id="IPR024088">
    <property type="entry name" value="Tyr-tRNA-ligase_bac-type"/>
</dbReference>
<evidence type="ECO:0000256" key="2">
    <source>
        <dbReference type="ARBA" id="ARBA00022598"/>
    </source>
</evidence>
<dbReference type="InterPro" id="IPR014729">
    <property type="entry name" value="Rossmann-like_a/b/a_fold"/>
</dbReference>
<dbReference type="GO" id="GO:0004831">
    <property type="term" value="F:tyrosine-tRNA ligase activity"/>
    <property type="evidence" value="ECO:0007669"/>
    <property type="project" value="UniProtKB-EC"/>
</dbReference>
<dbReference type="InterPro" id="IPR002305">
    <property type="entry name" value="aa-tRNA-synth_Ic"/>
</dbReference>
<dbReference type="PANTHER" id="PTHR11766:SF0">
    <property type="entry name" value="TYROSINE--TRNA LIGASE, MITOCHONDRIAL"/>
    <property type="match status" value="1"/>
</dbReference>
<dbReference type="EMBL" id="CCYD01000524">
    <property type="protein sequence ID" value="CEG41020.1"/>
    <property type="molecule type" value="Genomic_DNA"/>
</dbReference>
<proteinExistence type="inferred from homology"/>
<dbReference type="NCBIfam" id="TIGR00234">
    <property type="entry name" value="tyrS"/>
    <property type="match status" value="1"/>
</dbReference>
<evidence type="ECO:0000256" key="3">
    <source>
        <dbReference type="ARBA" id="ARBA00022741"/>
    </source>
</evidence>
<evidence type="ECO:0000256" key="8">
    <source>
        <dbReference type="ARBA" id="ARBA00033323"/>
    </source>
</evidence>
<organism evidence="13 14">
    <name type="scientific">Plasmopara halstedii</name>
    <name type="common">Downy mildew of sunflower</name>
    <dbReference type="NCBI Taxonomy" id="4781"/>
    <lineage>
        <taxon>Eukaryota</taxon>
        <taxon>Sar</taxon>
        <taxon>Stramenopiles</taxon>
        <taxon>Oomycota</taxon>
        <taxon>Peronosporomycetes</taxon>
        <taxon>Peronosporales</taxon>
        <taxon>Peronosporaceae</taxon>
        <taxon>Plasmopara</taxon>
    </lineage>
</organism>
<dbReference type="Gene3D" id="3.40.50.620">
    <property type="entry name" value="HUPs"/>
    <property type="match status" value="1"/>
</dbReference>
<feature type="domain" description="Tyrosine--tRNA ligase SYY-like C-terminal" evidence="12">
    <location>
        <begin position="360"/>
        <end position="425"/>
    </location>
</feature>
<name>A0A0P1AIZ4_PLAHL</name>
<dbReference type="CDD" id="cd00805">
    <property type="entry name" value="TyrRS_core"/>
    <property type="match status" value="1"/>
</dbReference>
<dbReference type="RefSeq" id="XP_024577389.1">
    <property type="nucleotide sequence ID" value="XM_024726743.1"/>
</dbReference>
<evidence type="ECO:0000256" key="1">
    <source>
        <dbReference type="ARBA" id="ARBA00013160"/>
    </source>
</evidence>
<dbReference type="InterPro" id="IPR036986">
    <property type="entry name" value="S4_RNA-bd_sf"/>
</dbReference>
<evidence type="ECO:0000313" key="14">
    <source>
        <dbReference type="Proteomes" id="UP000054928"/>
    </source>
</evidence>
<dbReference type="FunFam" id="3.10.290.10:FF:000014">
    <property type="entry name" value="Tyrosine--tRNA ligase"/>
    <property type="match status" value="1"/>
</dbReference>
<evidence type="ECO:0000256" key="7">
    <source>
        <dbReference type="ARBA" id="ARBA00023146"/>
    </source>
</evidence>
<dbReference type="HAMAP" id="MF_02006">
    <property type="entry name" value="Tyr_tRNA_synth_type1"/>
    <property type="match status" value="1"/>
</dbReference>
<accession>A0A0P1AIZ4</accession>
<keyword evidence="4 11" id="KW-0067">ATP-binding</keyword>
<dbReference type="Gene3D" id="1.10.240.10">
    <property type="entry name" value="Tyrosyl-Transfer RNA Synthetase"/>
    <property type="match status" value="1"/>
</dbReference>
<dbReference type="PRINTS" id="PR01040">
    <property type="entry name" value="TRNASYNTHTYR"/>
</dbReference>
<dbReference type="FunFam" id="1.10.240.10:FF:000001">
    <property type="entry name" value="Tyrosine--tRNA ligase"/>
    <property type="match status" value="1"/>
</dbReference>
<dbReference type="OMA" id="YMMAKDS"/>
<dbReference type="SUPFAM" id="SSF55174">
    <property type="entry name" value="Alpha-L RNA-binding motif"/>
    <property type="match status" value="1"/>
</dbReference>
<dbReference type="SUPFAM" id="SSF52374">
    <property type="entry name" value="Nucleotidylyl transferase"/>
    <property type="match status" value="1"/>
</dbReference>
<reference evidence="14" key="1">
    <citation type="submission" date="2014-09" db="EMBL/GenBank/DDBJ databases">
        <authorList>
            <person name="Sharma Rahul"/>
            <person name="Thines Marco"/>
        </authorList>
    </citation>
    <scope>NUCLEOTIDE SEQUENCE [LARGE SCALE GENOMIC DNA]</scope>
</reference>
<dbReference type="Pfam" id="PF22421">
    <property type="entry name" value="SYY_C-terminal"/>
    <property type="match status" value="1"/>
</dbReference>
<evidence type="ECO:0000256" key="6">
    <source>
        <dbReference type="ARBA" id="ARBA00022917"/>
    </source>
</evidence>
<dbReference type="GO" id="GO:0003723">
    <property type="term" value="F:RNA binding"/>
    <property type="evidence" value="ECO:0007669"/>
    <property type="project" value="UniProtKB-KW"/>
</dbReference>
<comment type="catalytic activity">
    <reaction evidence="9 11">
        <text>tRNA(Tyr) + L-tyrosine + ATP = L-tyrosyl-tRNA(Tyr) + AMP + diphosphate + H(+)</text>
        <dbReference type="Rhea" id="RHEA:10220"/>
        <dbReference type="Rhea" id="RHEA-COMP:9706"/>
        <dbReference type="Rhea" id="RHEA-COMP:9707"/>
        <dbReference type="ChEBI" id="CHEBI:15378"/>
        <dbReference type="ChEBI" id="CHEBI:30616"/>
        <dbReference type="ChEBI" id="CHEBI:33019"/>
        <dbReference type="ChEBI" id="CHEBI:58315"/>
        <dbReference type="ChEBI" id="CHEBI:78442"/>
        <dbReference type="ChEBI" id="CHEBI:78536"/>
        <dbReference type="ChEBI" id="CHEBI:456215"/>
        <dbReference type="EC" id="6.1.1.1"/>
    </reaction>
</comment>
<dbReference type="Pfam" id="PF00579">
    <property type="entry name" value="tRNA-synt_1b"/>
    <property type="match status" value="1"/>
</dbReference>
<protein>
    <recommendedName>
        <fullName evidence="1 11">Tyrosine--tRNA ligase</fullName>
        <ecNumber evidence="1 11">6.1.1.1</ecNumber>
    </recommendedName>
    <alternativeName>
        <fullName evidence="8 11">Tyrosyl-tRNA synthetase</fullName>
    </alternativeName>
</protein>
<dbReference type="AlphaFoldDB" id="A0A0P1AIZ4"/>